<name>A0A194XKB2_MOLSC</name>
<dbReference type="AlphaFoldDB" id="A0A194XKB2"/>
<evidence type="ECO:0000313" key="1">
    <source>
        <dbReference type="EMBL" id="KUJ20650.1"/>
    </source>
</evidence>
<organism evidence="1 2">
    <name type="scientific">Mollisia scopiformis</name>
    <name type="common">Conifer needle endophyte fungus</name>
    <name type="synonym">Phialocephala scopiformis</name>
    <dbReference type="NCBI Taxonomy" id="149040"/>
    <lineage>
        <taxon>Eukaryota</taxon>
        <taxon>Fungi</taxon>
        <taxon>Dikarya</taxon>
        <taxon>Ascomycota</taxon>
        <taxon>Pezizomycotina</taxon>
        <taxon>Leotiomycetes</taxon>
        <taxon>Helotiales</taxon>
        <taxon>Mollisiaceae</taxon>
        <taxon>Mollisia</taxon>
    </lineage>
</organism>
<sequence length="149" mass="16493">MPGSLLVVIGNELHSLSRAQSACFSFPSGTGNCSPSLPKSQPYTPSLPSRTNVKHAEDLPFTRHYPPAFSPLIICRAKASKTQTVKPPKFHFMSKGRGYEIAAAAFLRRYDTIKMLIHDTTTVGSEFLQADTIMEKGAGTWMRWPLKHT</sequence>
<dbReference type="InParanoid" id="A0A194XKB2"/>
<dbReference type="RefSeq" id="XP_018075005.1">
    <property type="nucleotide sequence ID" value="XM_018214496.1"/>
</dbReference>
<dbReference type="KEGG" id="psco:LY89DRAFT_682358"/>
<dbReference type="GeneID" id="28824222"/>
<evidence type="ECO:0000313" key="2">
    <source>
        <dbReference type="Proteomes" id="UP000070700"/>
    </source>
</evidence>
<reference evidence="1 2" key="1">
    <citation type="submission" date="2015-10" db="EMBL/GenBank/DDBJ databases">
        <title>Full genome of DAOMC 229536 Phialocephala scopiformis, a fungal endophyte of spruce producing the potent anti-insectan compound rugulosin.</title>
        <authorList>
            <consortium name="DOE Joint Genome Institute"/>
            <person name="Walker A.K."/>
            <person name="Frasz S.L."/>
            <person name="Seifert K.A."/>
            <person name="Miller J.D."/>
            <person name="Mondo S.J."/>
            <person name="Labutti K."/>
            <person name="Lipzen A."/>
            <person name="Dockter R."/>
            <person name="Kennedy M."/>
            <person name="Grigoriev I.V."/>
            <person name="Spatafora J.W."/>
        </authorList>
    </citation>
    <scope>NUCLEOTIDE SEQUENCE [LARGE SCALE GENOMIC DNA]</scope>
    <source>
        <strain evidence="1 2">CBS 120377</strain>
    </source>
</reference>
<dbReference type="Proteomes" id="UP000070700">
    <property type="component" value="Unassembled WGS sequence"/>
</dbReference>
<accession>A0A194XKB2</accession>
<protein>
    <submittedName>
        <fullName evidence="1">Uncharacterized protein</fullName>
    </submittedName>
</protein>
<proteinExistence type="predicted"/>
<gene>
    <name evidence="1" type="ORF">LY89DRAFT_682358</name>
</gene>
<keyword evidence="2" id="KW-1185">Reference proteome</keyword>
<dbReference type="EMBL" id="KQ947409">
    <property type="protein sequence ID" value="KUJ20650.1"/>
    <property type="molecule type" value="Genomic_DNA"/>
</dbReference>